<evidence type="ECO:0000313" key="3">
    <source>
        <dbReference type="Proteomes" id="UP001497516"/>
    </source>
</evidence>
<name>A0AAV2D1F2_9ROSI</name>
<dbReference type="AlphaFoldDB" id="A0AAV2D1F2"/>
<evidence type="ECO:0008006" key="4">
    <source>
        <dbReference type="Google" id="ProtNLM"/>
    </source>
</evidence>
<evidence type="ECO:0000313" key="2">
    <source>
        <dbReference type="EMBL" id="CAL1362365.1"/>
    </source>
</evidence>
<dbReference type="Proteomes" id="UP001497516">
    <property type="component" value="Chromosome 10"/>
</dbReference>
<feature type="signal peptide" evidence="1">
    <location>
        <begin position="1"/>
        <end position="20"/>
    </location>
</feature>
<evidence type="ECO:0000256" key="1">
    <source>
        <dbReference type="SAM" id="SignalP"/>
    </source>
</evidence>
<keyword evidence="1" id="KW-0732">Signal</keyword>
<organism evidence="2 3">
    <name type="scientific">Linum trigynum</name>
    <dbReference type="NCBI Taxonomy" id="586398"/>
    <lineage>
        <taxon>Eukaryota</taxon>
        <taxon>Viridiplantae</taxon>
        <taxon>Streptophyta</taxon>
        <taxon>Embryophyta</taxon>
        <taxon>Tracheophyta</taxon>
        <taxon>Spermatophyta</taxon>
        <taxon>Magnoliopsida</taxon>
        <taxon>eudicotyledons</taxon>
        <taxon>Gunneridae</taxon>
        <taxon>Pentapetalae</taxon>
        <taxon>rosids</taxon>
        <taxon>fabids</taxon>
        <taxon>Malpighiales</taxon>
        <taxon>Linaceae</taxon>
        <taxon>Linum</taxon>
    </lineage>
</organism>
<dbReference type="EMBL" id="OZ034814">
    <property type="protein sequence ID" value="CAL1362365.1"/>
    <property type="molecule type" value="Genomic_DNA"/>
</dbReference>
<accession>A0AAV2D1F2</accession>
<proteinExistence type="predicted"/>
<sequence length="138" mass="15820">MIGQGLFGFFFLLFPIESKAKLTGAVPIFSGRVILDRGIGGGLEGLGFVYGVGRRRIEERRQRQRSRRLRRRTHETTAKKMMLILSEFVVHSLHANNKFRHRQLLSLLIFPAFLFGRSLCDYLISAMVNFCAFVISNQ</sequence>
<keyword evidence="3" id="KW-1185">Reference proteome</keyword>
<reference evidence="2 3" key="1">
    <citation type="submission" date="2024-04" db="EMBL/GenBank/DDBJ databases">
        <authorList>
            <person name="Fracassetti M."/>
        </authorList>
    </citation>
    <scope>NUCLEOTIDE SEQUENCE [LARGE SCALE GENOMIC DNA]</scope>
</reference>
<gene>
    <name evidence="2" type="ORF">LTRI10_LOCUS9423</name>
</gene>
<feature type="chain" id="PRO_5043573027" description="Secreted protein" evidence="1">
    <location>
        <begin position="21"/>
        <end position="138"/>
    </location>
</feature>
<protein>
    <recommendedName>
        <fullName evidence="4">Secreted protein</fullName>
    </recommendedName>
</protein>